<proteinExistence type="predicted"/>
<accession>A0ACC2I667</accession>
<sequence length="449" mass="52011">MDKIPPEIVYIICSQLGNDDIRNFRLVNKLFAEVGAAYMLPHVSFYMRQKELDRLEAISLHPIFSKHVISLTYYPETVASPKFTLCEFLRDHQKRMRWNGTLRASPRQLLAQYKQYTDIVDEQGKLIKKQKDTSVLKAVLPRFPKLEAVVMSTGQWRFDPGLCVRRKSPFPEFPGHGYMNDSFPEGKRQLDALLMANAHSPCAFTSLRAGTLHWRFFKRTERELRLMFQPLAGLTSIDLSIGIEPPIRIREANSHRKCQRLLARGVIRNILKNLLQLQSLRIEIENPEEKEDGKGAALRDIIEPGFRWPNLKDVTLCGIESNRAELMSVFMLHRDTLRRLCLRDIDLISTSWRKLLPDIRKNLCLEDACICGQIYGQTEDEDEMQEGWEWDGFTEYWENRNIKEAVNGGIQSTCTVDKAGRSTQMRCPWYDLKACLESALLVYTYASYP</sequence>
<dbReference type="Proteomes" id="UP001153334">
    <property type="component" value="Unassembled WGS sequence"/>
</dbReference>
<protein>
    <submittedName>
        <fullName evidence="1">Uncharacterized protein</fullName>
    </submittedName>
</protein>
<comment type="caution">
    <text evidence="1">The sequence shown here is derived from an EMBL/GenBank/DDBJ whole genome shotgun (WGS) entry which is preliminary data.</text>
</comment>
<evidence type="ECO:0000313" key="1">
    <source>
        <dbReference type="EMBL" id="KAJ8110416.1"/>
    </source>
</evidence>
<organism evidence="1 2">
    <name type="scientific">Nemania bipapillata</name>
    <dbReference type="NCBI Taxonomy" id="110536"/>
    <lineage>
        <taxon>Eukaryota</taxon>
        <taxon>Fungi</taxon>
        <taxon>Dikarya</taxon>
        <taxon>Ascomycota</taxon>
        <taxon>Pezizomycotina</taxon>
        <taxon>Sordariomycetes</taxon>
        <taxon>Xylariomycetidae</taxon>
        <taxon>Xylariales</taxon>
        <taxon>Xylariaceae</taxon>
        <taxon>Nemania</taxon>
    </lineage>
</organism>
<name>A0ACC2I667_9PEZI</name>
<dbReference type="EMBL" id="JAPESX010001930">
    <property type="protein sequence ID" value="KAJ8110416.1"/>
    <property type="molecule type" value="Genomic_DNA"/>
</dbReference>
<reference evidence="1" key="1">
    <citation type="submission" date="2022-11" db="EMBL/GenBank/DDBJ databases">
        <title>Genome Sequence of Nemania bipapillata.</title>
        <authorList>
            <person name="Buettner E."/>
        </authorList>
    </citation>
    <scope>NUCLEOTIDE SEQUENCE</scope>
    <source>
        <strain evidence="1">CP14</strain>
    </source>
</reference>
<keyword evidence="2" id="KW-1185">Reference proteome</keyword>
<evidence type="ECO:0000313" key="2">
    <source>
        <dbReference type="Proteomes" id="UP001153334"/>
    </source>
</evidence>
<gene>
    <name evidence="1" type="ORF">ONZ43_g5874</name>
</gene>